<dbReference type="PANTHER" id="PTHR15696">
    <property type="entry name" value="SMG-7 SUPPRESSOR WITH MORPHOLOGICAL EFFECT ON GENITALIA PROTEIN 7"/>
    <property type="match status" value="1"/>
</dbReference>
<dbReference type="GO" id="GO:0042162">
    <property type="term" value="F:telomeric DNA binding"/>
    <property type="evidence" value="ECO:0007669"/>
    <property type="project" value="TreeGrafter"/>
</dbReference>
<protein>
    <submittedName>
        <fullName evidence="1">Uncharacterized protein</fullName>
    </submittedName>
</protein>
<dbReference type="AlphaFoldDB" id="A0A2G9S4M7"/>
<sequence length="153" mass="18072">MSLIRLELFHIYEHCLLTAIEFCDHHNEPSSEREEFCKKLLQVLDEGTMFFDGLFQKLQTTYQFKLEDYMDGMAICGKPLRKTVKFALISVQRSMICQEQWMTSSCLVFRHARLYALFRHSLEYPRVSSLSISESASRLKTSSLVQLRLTRRY</sequence>
<dbReference type="EMBL" id="KV927781">
    <property type="protein sequence ID" value="PIO35025.1"/>
    <property type="molecule type" value="Genomic_DNA"/>
</dbReference>
<dbReference type="PANTHER" id="PTHR15696:SF0">
    <property type="entry name" value="TELOMERASE-BINDING PROTEIN EST1A"/>
    <property type="match status" value="1"/>
</dbReference>
<dbReference type="OrthoDB" id="2017974at2759"/>
<evidence type="ECO:0000313" key="2">
    <source>
        <dbReference type="Proteomes" id="UP000228934"/>
    </source>
</evidence>
<evidence type="ECO:0000313" key="1">
    <source>
        <dbReference type="EMBL" id="PIO35025.1"/>
    </source>
</evidence>
<dbReference type="InterPro" id="IPR045153">
    <property type="entry name" value="Est1/Ebs1-like"/>
</dbReference>
<organism evidence="1 2">
    <name type="scientific">Aquarana catesbeiana</name>
    <name type="common">American bullfrog</name>
    <name type="synonym">Rana catesbeiana</name>
    <dbReference type="NCBI Taxonomy" id="8400"/>
    <lineage>
        <taxon>Eukaryota</taxon>
        <taxon>Metazoa</taxon>
        <taxon>Chordata</taxon>
        <taxon>Craniata</taxon>
        <taxon>Vertebrata</taxon>
        <taxon>Euteleostomi</taxon>
        <taxon>Amphibia</taxon>
        <taxon>Batrachia</taxon>
        <taxon>Anura</taxon>
        <taxon>Neobatrachia</taxon>
        <taxon>Ranoidea</taxon>
        <taxon>Ranidae</taxon>
        <taxon>Aquarana</taxon>
    </lineage>
</organism>
<keyword evidence="2" id="KW-1185">Reference proteome</keyword>
<reference evidence="2" key="1">
    <citation type="journal article" date="2017" name="Nat. Commun.">
        <title>The North American bullfrog draft genome provides insight into hormonal regulation of long noncoding RNA.</title>
        <authorList>
            <person name="Hammond S.A."/>
            <person name="Warren R.L."/>
            <person name="Vandervalk B.P."/>
            <person name="Kucuk E."/>
            <person name="Khan H."/>
            <person name="Gibb E.A."/>
            <person name="Pandoh P."/>
            <person name="Kirk H."/>
            <person name="Zhao Y."/>
            <person name="Jones M."/>
            <person name="Mungall A.J."/>
            <person name="Coope R."/>
            <person name="Pleasance S."/>
            <person name="Moore R.A."/>
            <person name="Holt R.A."/>
            <person name="Round J.M."/>
            <person name="Ohora S."/>
            <person name="Walle B.V."/>
            <person name="Veldhoen N."/>
            <person name="Helbing C.C."/>
            <person name="Birol I."/>
        </authorList>
    </citation>
    <scope>NUCLEOTIDE SEQUENCE [LARGE SCALE GENOMIC DNA]</scope>
</reference>
<proteinExistence type="predicted"/>
<dbReference type="GO" id="GO:0070034">
    <property type="term" value="F:telomerase RNA binding"/>
    <property type="evidence" value="ECO:0007669"/>
    <property type="project" value="TreeGrafter"/>
</dbReference>
<dbReference type="GO" id="GO:0005697">
    <property type="term" value="C:telomerase holoenzyme complex"/>
    <property type="evidence" value="ECO:0007669"/>
    <property type="project" value="TreeGrafter"/>
</dbReference>
<name>A0A2G9S4M7_AQUCT</name>
<gene>
    <name evidence="1" type="ORF">AB205_0207440</name>
</gene>
<accession>A0A2G9S4M7</accession>
<dbReference type="GO" id="GO:0000184">
    <property type="term" value="P:nuclear-transcribed mRNA catabolic process, nonsense-mediated decay"/>
    <property type="evidence" value="ECO:0007669"/>
    <property type="project" value="TreeGrafter"/>
</dbReference>
<dbReference type="Proteomes" id="UP000228934">
    <property type="component" value="Unassembled WGS sequence"/>
</dbReference>